<protein>
    <submittedName>
        <fullName evidence="1">Uncharacterized protein</fullName>
    </submittedName>
</protein>
<comment type="caution">
    <text evidence="1">The sequence shown here is derived from an EMBL/GenBank/DDBJ whole genome shotgun (WGS) entry which is preliminary data.</text>
</comment>
<dbReference type="EMBL" id="MRCY01000439">
    <property type="protein sequence ID" value="RKK86476.1"/>
    <property type="molecule type" value="Genomic_DNA"/>
</dbReference>
<evidence type="ECO:0000313" key="2">
    <source>
        <dbReference type="Proteomes" id="UP000285860"/>
    </source>
</evidence>
<dbReference type="GO" id="GO:0003824">
    <property type="term" value="F:catalytic activity"/>
    <property type="evidence" value="ECO:0007669"/>
    <property type="project" value="InterPro"/>
</dbReference>
<organism evidence="1 2">
    <name type="scientific">Fusarium oxysporum</name>
    <name type="common">Fusarium vascular wilt</name>
    <dbReference type="NCBI Taxonomy" id="5507"/>
    <lineage>
        <taxon>Eukaryota</taxon>
        <taxon>Fungi</taxon>
        <taxon>Dikarya</taxon>
        <taxon>Ascomycota</taxon>
        <taxon>Pezizomycotina</taxon>
        <taxon>Sordariomycetes</taxon>
        <taxon>Hypocreomycetidae</taxon>
        <taxon>Hypocreales</taxon>
        <taxon>Nectriaceae</taxon>
        <taxon>Fusarium</taxon>
        <taxon>Fusarium oxysporum species complex</taxon>
    </lineage>
</organism>
<sequence length="63" mass="6965">MANLQDYTFGWICALPTEFVAAQAFLDEEHEGPTVPITPVSGLDTRNRVPCTQRTPITADQMV</sequence>
<dbReference type="AlphaFoldDB" id="A0A420P1S3"/>
<dbReference type="Proteomes" id="UP000285860">
    <property type="component" value="Unassembled WGS sequence"/>
</dbReference>
<dbReference type="GO" id="GO:0009116">
    <property type="term" value="P:nucleoside metabolic process"/>
    <property type="evidence" value="ECO:0007669"/>
    <property type="project" value="InterPro"/>
</dbReference>
<accession>A0A420P1S3</accession>
<dbReference type="InterPro" id="IPR035994">
    <property type="entry name" value="Nucleoside_phosphorylase_sf"/>
</dbReference>
<proteinExistence type="predicted"/>
<name>A0A420P1S3_FUSOX</name>
<evidence type="ECO:0000313" key="1">
    <source>
        <dbReference type="EMBL" id="RKK86476.1"/>
    </source>
</evidence>
<gene>
    <name evidence="1" type="ORF">BFJ68_g17144</name>
</gene>
<reference evidence="1 2" key="1">
    <citation type="journal article" date="2018" name="Sci. Rep.">
        <title>Characterisation of pathogen-specific regions and novel effector candidates in Fusarium oxysporum f. sp. cepae.</title>
        <authorList>
            <person name="Armitage A.D."/>
            <person name="Taylor A."/>
            <person name="Sobczyk M.K."/>
            <person name="Baxter L."/>
            <person name="Greenfield B.P."/>
            <person name="Bates H.J."/>
            <person name="Wilson F."/>
            <person name="Jackson A.C."/>
            <person name="Ott S."/>
            <person name="Harrison R.J."/>
            <person name="Clarkson J.P."/>
        </authorList>
    </citation>
    <scope>NUCLEOTIDE SEQUENCE [LARGE SCALE GENOMIC DNA]</scope>
    <source>
        <strain evidence="1 2">Fo_A28</strain>
    </source>
</reference>
<dbReference type="Gene3D" id="3.40.50.1580">
    <property type="entry name" value="Nucleoside phosphorylase domain"/>
    <property type="match status" value="1"/>
</dbReference>